<proteinExistence type="predicted"/>
<dbReference type="AlphaFoldDB" id="A0A5C5X5R0"/>
<protein>
    <submittedName>
        <fullName evidence="1">Uncharacterized protein</fullName>
    </submittedName>
</protein>
<dbReference type="EMBL" id="SIHI01000001">
    <property type="protein sequence ID" value="TWT58098.1"/>
    <property type="molecule type" value="Genomic_DNA"/>
</dbReference>
<gene>
    <name evidence="1" type="ORF">KOR42_14690</name>
</gene>
<sequence>MKKPEPQNKSNEVRATGVVRIVQQVGSLQRDHSAACIERTCTSCGADLTLTLDQAGKIPPEQTDCPECFRKLIKEGFDELQRQGIILSTISQTSVE</sequence>
<evidence type="ECO:0000313" key="1">
    <source>
        <dbReference type="EMBL" id="TWT58098.1"/>
    </source>
</evidence>
<accession>A0A5C5X5R0</accession>
<reference evidence="1 2" key="1">
    <citation type="submission" date="2019-02" db="EMBL/GenBank/DDBJ databases">
        <title>Deep-cultivation of Planctomycetes and their phenomic and genomic characterization uncovers novel biology.</title>
        <authorList>
            <person name="Wiegand S."/>
            <person name="Jogler M."/>
            <person name="Boedeker C."/>
            <person name="Pinto D."/>
            <person name="Vollmers J."/>
            <person name="Rivas-Marin E."/>
            <person name="Kohn T."/>
            <person name="Peeters S.H."/>
            <person name="Heuer A."/>
            <person name="Rast P."/>
            <person name="Oberbeckmann S."/>
            <person name="Bunk B."/>
            <person name="Jeske O."/>
            <person name="Meyerdierks A."/>
            <person name="Storesund J.E."/>
            <person name="Kallscheuer N."/>
            <person name="Luecker S."/>
            <person name="Lage O.M."/>
            <person name="Pohl T."/>
            <person name="Merkel B.J."/>
            <person name="Hornburger P."/>
            <person name="Mueller R.-W."/>
            <person name="Bruemmer F."/>
            <person name="Labrenz M."/>
            <person name="Spormann A.M."/>
            <person name="Op Den Camp H."/>
            <person name="Overmann J."/>
            <person name="Amann R."/>
            <person name="Jetten M.S.M."/>
            <person name="Mascher T."/>
            <person name="Medema M.H."/>
            <person name="Devos D.P."/>
            <person name="Kaster A.-K."/>
            <person name="Ovreas L."/>
            <person name="Rohde M."/>
            <person name="Galperin M.Y."/>
            <person name="Jogler C."/>
        </authorList>
    </citation>
    <scope>NUCLEOTIDE SEQUENCE [LARGE SCALE GENOMIC DNA]</scope>
    <source>
        <strain evidence="1 2">KOR42</strain>
    </source>
</reference>
<evidence type="ECO:0000313" key="2">
    <source>
        <dbReference type="Proteomes" id="UP000317243"/>
    </source>
</evidence>
<name>A0A5C5X5R0_9PLAN</name>
<keyword evidence="2" id="KW-1185">Reference proteome</keyword>
<dbReference type="Proteomes" id="UP000317243">
    <property type="component" value="Unassembled WGS sequence"/>
</dbReference>
<comment type="caution">
    <text evidence="1">The sequence shown here is derived from an EMBL/GenBank/DDBJ whole genome shotgun (WGS) entry which is preliminary data.</text>
</comment>
<organism evidence="1 2">
    <name type="scientific">Thalassoglobus neptunius</name>
    <dbReference type="NCBI Taxonomy" id="1938619"/>
    <lineage>
        <taxon>Bacteria</taxon>
        <taxon>Pseudomonadati</taxon>
        <taxon>Planctomycetota</taxon>
        <taxon>Planctomycetia</taxon>
        <taxon>Planctomycetales</taxon>
        <taxon>Planctomycetaceae</taxon>
        <taxon>Thalassoglobus</taxon>
    </lineage>
</organism>